<sequence length="129" mass="15688">MRIFVKDYDFKTRSFTYSQTTRTQRFMTSDGVYEFQKDGFYEVQYKELKRDVRKLKHLEFLLEDVRIQRLHKTYHIPFEHFFFEETREEAIVSPGITLVKESYCGKEDYYFETQEDATKACVQLFGLLV</sequence>
<accession>A0A6C0HNA5</accession>
<dbReference type="AlphaFoldDB" id="A0A6C0HNA5"/>
<protein>
    <submittedName>
        <fullName evidence="1">Uncharacterized protein</fullName>
    </submittedName>
</protein>
<organism evidence="1">
    <name type="scientific">viral metagenome</name>
    <dbReference type="NCBI Taxonomy" id="1070528"/>
    <lineage>
        <taxon>unclassified sequences</taxon>
        <taxon>metagenomes</taxon>
        <taxon>organismal metagenomes</taxon>
    </lineage>
</organism>
<name>A0A6C0HNA5_9ZZZZ</name>
<proteinExistence type="predicted"/>
<reference evidence="1" key="1">
    <citation type="journal article" date="2020" name="Nature">
        <title>Giant virus diversity and host interactions through global metagenomics.</title>
        <authorList>
            <person name="Schulz F."/>
            <person name="Roux S."/>
            <person name="Paez-Espino D."/>
            <person name="Jungbluth S."/>
            <person name="Walsh D.A."/>
            <person name="Denef V.J."/>
            <person name="McMahon K.D."/>
            <person name="Konstantinidis K.T."/>
            <person name="Eloe-Fadrosh E.A."/>
            <person name="Kyrpides N.C."/>
            <person name="Woyke T."/>
        </authorList>
    </citation>
    <scope>NUCLEOTIDE SEQUENCE</scope>
    <source>
        <strain evidence="1">GVMAG-M-3300023184-160</strain>
    </source>
</reference>
<evidence type="ECO:0000313" key="1">
    <source>
        <dbReference type="EMBL" id="QHT81840.1"/>
    </source>
</evidence>
<dbReference type="EMBL" id="MN739993">
    <property type="protein sequence ID" value="QHT81840.1"/>
    <property type="molecule type" value="Genomic_DNA"/>
</dbReference>